<dbReference type="AlphaFoldDB" id="A0AAD9H485"/>
<evidence type="ECO:0000313" key="7">
    <source>
        <dbReference type="EMBL" id="KAK2021204.1"/>
    </source>
</evidence>
<evidence type="ECO:0000256" key="4">
    <source>
        <dbReference type="ARBA" id="ARBA00023136"/>
    </source>
</evidence>
<dbReference type="Proteomes" id="UP001232148">
    <property type="component" value="Unassembled WGS sequence"/>
</dbReference>
<dbReference type="GO" id="GO:0022857">
    <property type="term" value="F:transmembrane transporter activity"/>
    <property type="evidence" value="ECO:0007669"/>
    <property type="project" value="InterPro"/>
</dbReference>
<keyword evidence="3 5" id="KW-1133">Transmembrane helix</keyword>
<dbReference type="EMBL" id="MU843127">
    <property type="protein sequence ID" value="KAK2021204.1"/>
    <property type="molecule type" value="Genomic_DNA"/>
</dbReference>
<dbReference type="Gene3D" id="1.20.1250.20">
    <property type="entry name" value="MFS general substrate transporter like domains"/>
    <property type="match status" value="1"/>
</dbReference>
<dbReference type="GO" id="GO:0005886">
    <property type="term" value="C:plasma membrane"/>
    <property type="evidence" value="ECO:0007669"/>
    <property type="project" value="TreeGrafter"/>
</dbReference>
<dbReference type="InterPro" id="IPR020846">
    <property type="entry name" value="MFS_dom"/>
</dbReference>
<feature type="transmembrane region" description="Helical" evidence="5">
    <location>
        <begin position="327"/>
        <end position="352"/>
    </location>
</feature>
<keyword evidence="4 5" id="KW-0472">Membrane</keyword>
<feature type="domain" description="Major facilitator superfamily (MFS) profile" evidence="6">
    <location>
        <begin position="63"/>
        <end position="536"/>
    </location>
</feature>
<evidence type="ECO:0000256" key="1">
    <source>
        <dbReference type="ARBA" id="ARBA00004141"/>
    </source>
</evidence>
<reference evidence="7" key="1">
    <citation type="submission" date="2021-06" db="EMBL/GenBank/DDBJ databases">
        <title>Comparative genomics, transcriptomics and evolutionary studies reveal genomic signatures of adaptation to plant cell wall in hemibiotrophic fungi.</title>
        <authorList>
            <consortium name="DOE Joint Genome Institute"/>
            <person name="Baroncelli R."/>
            <person name="Diaz J.F."/>
            <person name="Benocci T."/>
            <person name="Peng M."/>
            <person name="Battaglia E."/>
            <person name="Haridas S."/>
            <person name="Andreopoulos W."/>
            <person name="Labutti K."/>
            <person name="Pangilinan J."/>
            <person name="Floch G.L."/>
            <person name="Makela M.R."/>
            <person name="Henrissat B."/>
            <person name="Grigoriev I.V."/>
            <person name="Crouch J.A."/>
            <person name="De Vries R.P."/>
            <person name="Sukno S.A."/>
            <person name="Thon M.R."/>
        </authorList>
    </citation>
    <scope>NUCLEOTIDE SEQUENCE</scope>
    <source>
        <strain evidence="7">MAFF235873</strain>
    </source>
</reference>
<dbReference type="PANTHER" id="PTHR23502:SF139">
    <property type="entry name" value="MAJOR FACILITATOR SUPERFAMILY (MFS) PROFILE DOMAIN-CONTAINING PROTEIN-RELATED"/>
    <property type="match status" value="1"/>
</dbReference>
<feature type="transmembrane region" description="Helical" evidence="5">
    <location>
        <begin position="164"/>
        <end position="182"/>
    </location>
</feature>
<gene>
    <name evidence="7" type="ORF">LX32DRAFT_699567</name>
</gene>
<feature type="transmembrane region" description="Helical" evidence="5">
    <location>
        <begin position="223"/>
        <end position="244"/>
    </location>
</feature>
<dbReference type="SUPFAM" id="SSF103473">
    <property type="entry name" value="MFS general substrate transporter"/>
    <property type="match status" value="1"/>
</dbReference>
<accession>A0AAD9H485</accession>
<dbReference type="PANTHER" id="PTHR23502">
    <property type="entry name" value="MAJOR FACILITATOR SUPERFAMILY"/>
    <property type="match status" value="1"/>
</dbReference>
<sequence>MPDTKKAVFVGSTSHIEAETSKNEVKTHVAGDAMLIDSQGNIRRLPVPSNDPNDPLNFKPREKALIIFCCCWFSLLSLALAGGLGPILSVFFGIYAPHGYKSGEIVYLLTIPSLCIGLGNYLVLPLSLAFGRRPVFLASTVVLLGATIGAAVQNSYKGHLGSRILQGLATGATESVLPLMLTEITFLHQRSRVFGLYWMTQTVFSGILSIVSSYINASLGWRWYYWLFVITIAVGFLFSLFGAYETRFARPAMSIDGVIVYTDDYGVTHVVTPEEAQDHPVLQSQVMSRLLDTTPYHGPQPTFKTHIALWAKPHPQPLKVMLSSWVLMIKCLTSPAILYSIVISSVALGITINMSLTYDHALQDYGWAPKSIGLINIGAIIGSILGSAYAVIIGDRVVLMLARRNKGIHKPEHRIIVLIPVAILGFAMVLFYAFTAQGASTWWGLVLSFTFYNTAWVAVIVITTTFASEVWPKHPGPALVMVVGSKNIISFGLTFGFTPMTEKGGVKWAFCVLAGVFAACFMLGFPVYFLNSKWRKATSKKERMDSTTD</sequence>
<name>A0AAD9H485_9PEZI</name>
<keyword evidence="8" id="KW-1185">Reference proteome</keyword>
<keyword evidence="2 5" id="KW-0812">Transmembrane</keyword>
<feature type="transmembrane region" description="Helical" evidence="5">
    <location>
        <begin position="415"/>
        <end position="435"/>
    </location>
</feature>
<proteinExistence type="predicted"/>
<feature type="transmembrane region" description="Helical" evidence="5">
    <location>
        <begin position="372"/>
        <end position="394"/>
    </location>
</feature>
<organism evidence="7 8">
    <name type="scientific">Colletotrichum zoysiae</name>
    <dbReference type="NCBI Taxonomy" id="1216348"/>
    <lineage>
        <taxon>Eukaryota</taxon>
        <taxon>Fungi</taxon>
        <taxon>Dikarya</taxon>
        <taxon>Ascomycota</taxon>
        <taxon>Pezizomycotina</taxon>
        <taxon>Sordariomycetes</taxon>
        <taxon>Hypocreomycetidae</taxon>
        <taxon>Glomerellales</taxon>
        <taxon>Glomerellaceae</taxon>
        <taxon>Colletotrichum</taxon>
        <taxon>Colletotrichum graminicola species complex</taxon>
    </lineage>
</organism>
<evidence type="ECO:0000313" key="8">
    <source>
        <dbReference type="Proteomes" id="UP001232148"/>
    </source>
</evidence>
<comment type="subcellular location">
    <subcellularLocation>
        <location evidence="1">Membrane</location>
        <topology evidence="1">Multi-pass membrane protein</topology>
    </subcellularLocation>
</comment>
<dbReference type="InterPro" id="IPR011701">
    <property type="entry name" value="MFS"/>
</dbReference>
<dbReference type="Pfam" id="PF07690">
    <property type="entry name" value="MFS_1"/>
    <property type="match status" value="1"/>
</dbReference>
<feature type="transmembrane region" description="Helical" evidence="5">
    <location>
        <begin position="506"/>
        <end position="530"/>
    </location>
</feature>
<feature type="transmembrane region" description="Helical" evidence="5">
    <location>
        <begin position="194"/>
        <end position="217"/>
    </location>
</feature>
<protein>
    <submittedName>
        <fullName evidence="7">MFS general substrate transporter</fullName>
    </submittedName>
</protein>
<dbReference type="InterPro" id="IPR036259">
    <property type="entry name" value="MFS_trans_sf"/>
</dbReference>
<feature type="transmembrane region" description="Helical" evidence="5">
    <location>
        <begin position="105"/>
        <end position="123"/>
    </location>
</feature>
<evidence type="ECO:0000256" key="3">
    <source>
        <dbReference type="ARBA" id="ARBA00022989"/>
    </source>
</evidence>
<comment type="caution">
    <text evidence="7">The sequence shown here is derived from an EMBL/GenBank/DDBJ whole genome shotgun (WGS) entry which is preliminary data.</text>
</comment>
<evidence type="ECO:0000259" key="6">
    <source>
        <dbReference type="PROSITE" id="PS50850"/>
    </source>
</evidence>
<feature type="transmembrane region" description="Helical" evidence="5">
    <location>
        <begin position="441"/>
        <end position="466"/>
    </location>
</feature>
<evidence type="ECO:0000256" key="2">
    <source>
        <dbReference type="ARBA" id="ARBA00022692"/>
    </source>
</evidence>
<feature type="transmembrane region" description="Helical" evidence="5">
    <location>
        <begin position="135"/>
        <end position="152"/>
    </location>
</feature>
<evidence type="ECO:0000256" key="5">
    <source>
        <dbReference type="SAM" id="Phobius"/>
    </source>
</evidence>
<feature type="transmembrane region" description="Helical" evidence="5">
    <location>
        <begin position="478"/>
        <end position="500"/>
    </location>
</feature>
<feature type="transmembrane region" description="Helical" evidence="5">
    <location>
        <begin position="65"/>
        <end position="93"/>
    </location>
</feature>
<dbReference type="PROSITE" id="PS50850">
    <property type="entry name" value="MFS"/>
    <property type="match status" value="1"/>
</dbReference>